<dbReference type="Pfam" id="PF09693">
    <property type="entry name" value="Phage_XkdX"/>
    <property type="match status" value="1"/>
</dbReference>
<evidence type="ECO:0000313" key="2">
    <source>
        <dbReference type="Proteomes" id="UP001196248"/>
    </source>
</evidence>
<dbReference type="EMBL" id="JAHPJJ010000013">
    <property type="protein sequence ID" value="MBU9695489.1"/>
    <property type="molecule type" value="Genomic_DNA"/>
</dbReference>
<name>A0ABS6IXZ8_9LACO</name>
<keyword evidence="2" id="KW-1185">Reference proteome</keyword>
<proteinExistence type="predicted"/>
<sequence length="46" mass="5310">MANDVMFNFYKSYYEMGLFTADDIKLFAEVNDLTQEQANQILQPAA</sequence>
<reference evidence="1 2" key="1">
    <citation type="submission" date="2021-06" db="EMBL/GenBank/DDBJ databases">
        <title>Limosilactobacillus angelus sp. nov., isolated from the human vagina.</title>
        <authorList>
            <person name="Chen Y.-S."/>
        </authorList>
    </citation>
    <scope>NUCLEOTIDE SEQUENCE [LARGE SCALE GENOMIC DNA]</scope>
    <source>
        <strain evidence="1 2">P5L02</strain>
    </source>
</reference>
<organism evidence="1 2">
    <name type="scientific">Limosilactobacillus portuensis</name>
    <dbReference type="NCBI Taxonomy" id="2742601"/>
    <lineage>
        <taxon>Bacteria</taxon>
        <taxon>Bacillati</taxon>
        <taxon>Bacillota</taxon>
        <taxon>Bacilli</taxon>
        <taxon>Lactobacillales</taxon>
        <taxon>Lactobacillaceae</taxon>
        <taxon>Limosilactobacillus</taxon>
    </lineage>
</organism>
<protein>
    <submittedName>
        <fullName evidence="1">XkdX family protein</fullName>
    </submittedName>
</protein>
<gene>
    <name evidence="1" type="ORF">KSL82_06215</name>
</gene>
<dbReference type="RefSeq" id="WP_102168977.1">
    <property type="nucleotide sequence ID" value="NZ_CP117296.1"/>
</dbReference>
<dbReference type="InterPro" id="IPR010022">
    <property type="entry name" value="XkdX"/>
</dbReference>
<comment type="caution">
    <text evidence="1">The sequence shown here is derived from an EMBL/GenBank/DDBJ whole genome shotgun (WGS) entry which is preliminary data.</text>
</comment>
<accession>A0ABS6IXZ8</accession>
<dbReference type="Proteomes" id="UP001196248">
    <property type="component" value="Unassembled WGS sequence"/>
</dbReference>
<evidence type="ECO:0000313" key="1">
    <source>
        <dbReference type="EMBL" id="MBU9695489.1"/>
    </source>
</evidence>